<dbReference type="Gene3D" id="1.10.510.10">
    <property type="entry name" value="Transferase(Phosphotransferase) domain 1"/>
    <property type="match status" value="1"/>
</dbReference>
<reference evidence="11 12" key="1">
    <citation type="submission" date="2016-08" db="EMBL/GenBank/DDBJ databases">
        <authorList>
            <consortium name="Pathogen Informatics"/>
        </authorList>
    </citation>
    <scope>NUCLEOTIDE SEQUENCE [LARGE SCALE GENOMIC DNA]</scope>
    <source>
        <strain evidence="7 14">NK65 ny</strain>
        <strain evidence="8 13">NK65e</strain>
        <strain evidence="10 11">SP11 Antwerpcl1</strain>
        <strain evidence="9 12">SP11 RLL</strain>
    </source>
</reference>
<keyword evidence="7" id="KW-0418">Kinase</keyword>
<evidence type="ECO:0000256" key="5">
    <source>
        <dbReference type="SAM" id="MobiDB-lite"/>
    </source>
</evidence>
<dbReference type="Proteomes" id="UP000219860">
    <property type="component" value="Chromosome 8"/>
</dbReference>
<dbReference type="SUPFAM" id="SSF54001">
    <property type="entry name" value="Cysteine proteinases"/>
    <property type="match status" value="1"/>
</dbReference>
<dbReference type="SMR" id="A0A1C6YDQ8"/>
<dbReference type="Proteomes" id="UP000220214">
    <property type="component" value="Chromosome 8"/>
</dbReference>
<evidence type="ECO:0000313" key="14">
    <source>
        <dbReference type="Proteomes" id="UP000516480"/>
    </source>
</evidence>
<gene>
    <name evidence="8" type="ORF">PBNK65E_000163000</name>
    <name evidence="7" type="ORF">PBNK65NY_000162200</name>
    <name evidence="10" type="ORF">PBSP11A_000162200</name>
    <name evidence="9" type="ORF">PBSP11RLL_000162300</name>
</gene>
<sequence length="1110" mass="130224">MHNNSYIEKDNFICSNNNDNNHIIKKNTSHNISSTSTGASTPISQNNVICNSSNIILNSNKNRSSNSNNFSLKSNKNSNNNVDICNNNSGYNDKLDQLKEMNLDNSEPEINPIENSENAQKNYIEALRKRKSNPEINLKRGDEISKNQCLFIYDNLILKNKNKKVQKLIKKLSINAFNLYFPKSSNIYNQMPMVLSLLNGDVDDVLISLKYLIDYFDKINFLIVNILNKLKKKKKIKSNQVITHLIDFILNKLCEKNINYKYNKTNILDFYDNLMCPGASFFESGIKSDAINLKDLRLIYFYKHDIKIKKEKNFIQKKSIDINDNEEDILNNYFIDKDRNIHDFVIKNSEYELNYNKYLKKKKHILTGEIPIPNICIGVNEYFNEKSIFDFEYSDIFSKKDKNSNDINKYVRKYIKNKTKCSQNNICNCITNIIVSIDNDAKLRNHVNAAKNETKNIKNILIKIRKIENLVNRIIKYDHENQIIYSLDKEEDESEKSESEISESEKSNDEQGDINSKSEIFYCEKSDNFNFSGNKIVAHEKFQEKNDEHVIAKEMAEEMKGIYLNSDNPLNKHSEIKKPDQEMHKKKGIGYGNDNNEGVKICRGMCGDNLKMYNNDTDKEVQDFDKINLKEKENNLISCCTQNENTKYCLNKCSDIFKRTFSEIYSSEEKKKMKKQKTIDSYDNDNGSDESIKTYYWENLDFNCVFLGSIKKGTCRHKSLLFKVLCDAVGIPCRFIRYVKNGQVQYYNLVLIPSIPAQNVIEIIIPIFWDKRIKTKSNISGYNKLSISSFLNNIKMKFSNIDNFFLRTWENSTEFINIDDYFTLKKKLGIGGFGEVWSVSLKSDIEENSSFFFFSIKKTSHFALKIMDINEFNLNESIIMREKAHINVINFYCVFKGYQLLTNRQHEKERKESFCFLLELADTSLEKVFSDKNVAYNLNFVRLTLMEIANIMSYIHKQTPNHEFYIYRDLKPDNILIKNKKILLTDFNLSRKIDADFEYLMSQCCGTKGHLAPEQKSLVYDQKIDIWAFSIIIAKFLKHKNFNYFSYDNYKIDLKHFEIQDKFLINLLLVCVDESPFMRPSFSEIFRLLFDEIIRNELEEYYRGRTLHDF</sequence>
<dbReference type="InterPro" id="IPR000719">
    <property type="entry name" value="Prot_kinase_dom"/>
</dbReference>
<evidence type="ECO:0000313" key="11">
    <source>
        <dbReference type="Proteomes" id="UP000219860"/>
    </source>
</evidence>
<feature type="domain" description="Protein kinase" evidence="6">
    <location>
        <begin position="822"/>
        <end position="1094"/>
    </location>
</feature>
<dbReference type="InterPro" id="IPR008271">
    <property type="entry name" value="Ser/Thr_kinase_AS"/>
</dbReference>
<dbReference type="PROSITE" id="PS00108">
    <property type="entry name" value="PROTEIN_KINASE_ST"/>
    <property type="match status" value="1"/>
</dbReference>
<keyword evidence="1" id="KW-0723">Serine/threonine-protein kinase</keyword>
<evidence type="ECO:0000313" key="8">
    <source>
        <dbReference type="EMBL" id="SCN24688.1"/>
    </source>
</evidence>
<dbReference type="GO" id="GO:0004674">
    <property type="term" value="F:protein serine/threonine kinase activity"/>
    <property type="evidence" value="ECO:0007669"/>
    <property type="project" value="UniProtKB-KW"/>
</dbReference>
<evidence type="ECO:0000313" key="7">
    <source>
        <dbReference type="EMBL" id="SCM21478.1"/>
    </source>
</evidence>
<evidence type="ECO:0000313" key="10">
    <source>
        <dbReference type="EMBL" id="SCO61126.1"/>
    </source>
</evidence>
<dbReference type="PROSITE" id="PS00107">
    <property type="entry name" value="PROTEIN_KINASE_ATP"/>
    <property type="match status" value="1"/>
</dbReference>
<dbReference type="InterPro" id="IPR001245">
    <property type="entry name" value="Ser-Thr/Tyr_kinase_cat_dom"/>
</dbReference>
<dbReference type="Gene3D" id="3.30.200.20">
    <property type="entry name" value="Phosphorylase Kinase, domain 1"/>
    <property type="match status" value="1"/>
</dbReference>
<evidence type="ECO:0000313" key="9">
    <source>
        <dbReference type="EMBL" id="SCO59833.1"/>
    </source>
</evidence>
<dbReference type="Proteomes" id="UP000516480">
    <property type="component" value="Chromosome 8"/>
</dbReference>
<dbReference type="AlphaFoldDB" id="A0A1C6YDQ8"/>
<name>A0A1C6YDQ8_PLABE</name>
<dbReference type="PANTHER" id="PTHR23257">
    <property type="entry name" value="SERINE-THREONINE PROTEIN KINASE"/>
    <property type="match status" value="1"/>
</dbReference>
<keyword evidence="3 4" id="KW-0067">ATP-binding</keyword>
<dbReference type="OMA" id="FFLKIWE"/>
<dbReference type="InterPro" id="IPR055164">
    <property type="entry name" value="EDR1/CTR1/ARMC3-like_pept-like"/>
</dbReference>
<proteinExistence type="predicted"/>
<dbReference type="OrthoDB" id="354826at2759"/>
<dbReference type="EMBL" id="LT608256">
    <property type="protein sequence ID" value="SCO61126.1"/>
    <property type="molecule type" value="Genomic_DNA"/>
</dbReference>
<dbReference type="Pfam" id="PF07714">
    <property type="entry name" value="PK_Tyr_Ser-Thr"/>
    <property type="match status" value="1"/>
</dbReference>
<feature type="region of interest" description="Disordered" evidence="5">
    <location>
        <begin position="488"/>
        <end position="513"/>
    </location>
</feature>
<accession>A0A1C6YDQ8</accession>
<evidence type="ECO:0000256" key="2">
    <source>
        <dbReference type="ARBA" id="ARBA00022741"/>
    </source>
</evidence>
<dbReference type="SMART" id="SM00220">
    <property type="entry name" value="S_TKc"/>
    <property type="match status" value="1"/>
</dbReference>
<dbReference type="GO" id="GO:0005524">
    <property type="term" value="F:ATP binding"/>
    <property type="evidence" value="ECO:0007669"/>
    <property type="project" value="UniProtKB-UniRule"/>
</dbReference>
<protein>
    <submittedName>
        <fullName evidence="7">Protein kinase, putative</fullName>
    </submittedName>
</protein>
<dbReference type="PROSITE" id="PS50011">
    <property type="entry name" value="PROTEIN_KINASE_DOM"/>
    <property type="match status" value="1"/>
</dbReference>
<dbReference type="Pfam" id="PF14381">
    <property type="entry name" value="EDR1_CTR1_ARMC3_pept"/>
    <property type="match status" value="1"/>
</dbReference>
<evidence type="ECO:0000256" key="4">
    <source>
        <dbReference type="PROSITE-ProRule" id="PRU10141"/>
    </source>
</evidence>
<dbReference type="EMBL" id="LT608272">
    <property type="protein sequence ID" value="SCO59833.1"/>
    <property type="molecule type" value="Genomic_DNA"/>
</dbReference>
<dbReference type="PANTHER" id="PTHR23257:SF963">
    <property type="entry name" value="AT08303P"/>
    <property type="match status" value="1"/>
</dbReference>
<dbReference type="EMBL" id="LT608144">
    <property type="protein sequence ID" value="SCM21478.1"/>
    <property type="molecule type" value="Genomic_DNA"/>
</dbReference>
<dbReference type="VEuPathDB" id="PlasmoDB:PBANKA_0827100"/>
<keyword evidence="2 4" id="KW-0547">Nucleotide-binding</keyword>
<dbReference type="InterPro" id="IPR050167">
    <property type="entry name" value="Ser_Thr_protein_kinase"/>
</dbReference>
<organism evidence="7 14">
    <name type="scientific">Plasmodium berghei</name>
    <dbReference type="NCBI Taxonomy" id="5821"/>
    <lineage>
        <taxon>Eukaryota</taxon>
        <taxon>Sar</taxon>
        <taxon>Alveolata</taxon>
        <taxon>Apicomplexa</taxon>
        <taxon>Aconoidasida</taxon>
        <taxon>Haemosporida</taxon>
        <taxon>Plasmodiidae</taxon>
        <taxon>Plasmodium</taxon>
        <taxon>Plasmodium (Vinckeia)</taxon>
    </lineage>
</organism>
<dbReference type="InterPro" id="IPR038765">
    <property type="entry name" value="Papain-like_cys_pep_sf"/>
</dbReference>
<evidence type="ECO:0000313" key="13">
    <source>
        <dbReference type="Proteomes" id="UP000220214"/>
    </source>
</evidence>
<dbReference type="EMBL" id="LT614634">
    <property type="protein sequence ID" value="SCN24688.1"/>
    <property type="molecule type" value="Genomic_DNA"/>
</dbReference>
<evidence type="ECO:0000256" key="3">
    <source>
        <dbReference type="ARBA" id="ARBA00022840"/>
    </source>
</evidence>
<evidence type="ECO:0000259" key="6">
    <source>
        <dbReference type="PROSITE" id="PS50011"/>
    </source>
</evidence>
<dbReference type="GO" id="GO:0007165">
    <property type="term" value="P:signal transduction"/>
    <property type="evidence" value="ECO:0007669"/>
    <property type="project" value="TreeGrafter"/>
</dbReference>
<dbReference type="GO" id="GO:0005737">
    <property type="term" value="C:cytoplasm"/>
    <property type="evidence" value="ECO:0007669"/>
    <property type="project" value="TreeGrafter"/>
</dbReference>
<feature type="compositionally biased region" description="Basic and acidic residues" evidence="5">
    <location>
        <begin position="496"/>
        <end position="509"/>
    </location>
</feature>
<feature type="binding site" evidence="4">
    <location>
        <position position="858"/>
    </location>
    <ligand>
        <name>ATP</name>
        <dbReference type="ChEBI" id="CHEBI:30616"/>
    </ligand>
</feature>
<dbReference type="SUPFAM" id="SSF56112">
    <property type="entry name" value="Protein kinase-like (PK-like)"/>
    <property type="match status" value="1"/>
</dbReference>
<dbReference type="Proteomes" id="UP000219974">
    <property type="component" value="Chromosome 8"/>
</dbReference>
<keyword evidence="7" id="KW-0808">Transferase</keyword>
<evidence type="ECO:0000256" key="1">
    <source>
        <dbReference type="ARBA" id="ARBA00022527"/>
    </source>
</evidence>
<dbReference type="InterPro" id="IPR011009">
    <property type="entry name" value="Kinase-like_dom_sf"/>
</dbReference>
<evidence type="ECO:0000313" key="12">
    <source>
        <dbReference type="Proteomes" id="UP000219974"/>
    </source>
</evidence>
<dbReference type="InterPro" id="IPR017441">
    <property type="entry name" value="Protein_kinase_ATP_BS"/>
</dbReference>